<dbReference type="Gene3D" id="1.10.12.10">
    <property type="entry name" value="Lyase 2-enoyl-coa Hydratase, Chain A, domain 2"/>
    <property type="match status" value="1"/>
</dbReference>
<keyword evidence="2" id="KW-0443">Lipid metabolism</keyword>
<dbReference type="GO" id="GO:0006635">
    <property type="term" value="P:fatty acid beta-oxidation"/>
    <property type="evidence" value="ECO:0007669"/>
    <property type="project" value="TreeGrafter"/>
</dbReference>
<name>A0A6J7HJ86_9ZZZZ</name>
<dbReference type="Pfam" id="PF00378">
    <property type="entry name" value="ECH_1"/>
    <property type="match status" value="1"/>
</dbReference>
<dbReference type="EMBL" id="CAFBNA010000003">
    <property type="protein sequence ID" value="CAB4918606.1"/>
    <property type="molecule type" value="Genomic_DNA"/>
</dbReference>
<dbReference type="AlphaFoldDB" id="A0A6J7HJ86"/>
<evidence type="ECO:0000256" key="2">
    <source>
        <dbReference type="ARBA" id="ARBA00023098"/>
    </source>
</evidence>
<proteinExistence type="inferred from homology"/>
<evidence type="ECO:0000256" key="3">
    <source>
        <dbReference type="ARBA" id="ARBA00023239"/>
    </source>
</evidence>
<dbReference type="Gene3D" id="3.90.226.10">
    <property type="entry name" value="2-enoyl-CoA Hydratase, Chain A, domain 1"/>
    <property type="match status" value="1"/>
</dbReference>
<evidence type="ECO:0000313" key="5">
    <source>
        <dbReference type="EMBL" id="CAB4632641.1"/>
    </source>
</evidence>
<gene>
    <name evidence="4" type="ORF">UFOPK1827_00370</name>
    <name evidence="5" type="ORF">UFOPK2000_00826</name>
    <name evidence="6" type="ORF">UFOPK3708_00122</name>
</gene>
<dbReference type="SUPFAM" id="SSF52096">
    <property type="entry name" value="ClpP/crotonase"/>
    <property type="match status" value="1"/>
</dbReference>
<comment type="similarity">
    <text evidence="1">Belongs to the enoyl-CoA hydratase/isomerase family.</text>
</comment>
<dbReference type="EMBL" id="CAEZUO010000009">
    <property type="protein sequence ID" value="CAB4597868.1"/>
    <property type="molecule type" value="Genomic_DNA"/>
</dbReference>
<dbReference type="EMBL" id="CAEZVK010000078">
    <property type="protein sequence ID" value="CAB4632641.1"/>
    <property type="molecule type" value="Genomic_DNA"/>
</dbReference>
<dbReference type="InterPro" id="IPR018376">
    <property type="entry name" value="Enoyl-CoA_hyd/isom_CS"/>
</dbReference>
<organism evidence="6">
    <name type="scientific">freshwater metagenome</name>
    <dbReference type="NCBI Taxonomy" id="449393"/>
    <lineage>
        <taxon>unclassified sequences</taxon>
        <taxon>metagenomes</taxon>
        <taxon>ecological metagenomes</taxon>
    </lineage>
</organism>
<dbReference type="PANTHER" id="PTHR11941">
    <property type="entry name" value="ENOYL-COA HYDRATASE-RELATED"/>
    <property type="match status" value="1"/>
</dbReference>
<evidence type="ECO:0000313" key="6">
    <source>
        <dbReference type="EMBL" id="CAB4918606.1"/>
    </source>
</evidence>
<keyword evidence="3" id="KW-0456">Lyase</keyword>
<sequence>MVEYEVHGHVGVLTLNRPEARNAVNDVVAQSMTAALEQMEADPEVWVGVLTANTTGHKSPVFCAGADLKMINAGRAGDLATAKGGFGGFTTFPRTKPIIAAVDGLATAGGCEIALAADMIVASQQSQFGLAEVKRNLVAAAGGLYRLPKLVGKNVALEVALTGEPLTAQRAYELGLVNRLTENGKALDGAMELANAIAANAPLAVWESRALVIAADWEDEATINKNTAAAFGRVLSSEDTTEGLTAFIEKRAPQWKAR</sequence>
<dbReference type="GO" id="GO:0016829">
    <property type="term" value="F:lyase activity"/>
    <property type="evidence" value="ECO:0007669"/>
    <property type="project" value="UniProtKB-KW"/>
</dbReference>
<dbReference type="InterPro" id="IPR014748">
    <property type="entry name" value="Enoyl-CoA_hydra_C"/>
</dbReference>
<dbReference type="InterPro" id="IPR001753">
    <property type="entry name" value="Enoyl-CoA_hydra/iso"/>
</dbReference>
<evidence type="ECO:0000313" key="4">
    <source>
        <dbReference type="EMBL" id="CAB4597868.1"/>
    </source>
</evidence>
<accession>A0A6J7HJ86</accession>
<dbReference type="InterPro" id="IPR029045">
    <property type="entry name" value="ClpP/crotonase-like_dom_sf"/>
</dbReference>
<dbReference type="PROSITE" id="PS00166">
    <property type="entry name" value="ENOYL_COA_HYDRATASE"/>
    <property type="match status" value="1"/>
</dbReference>
<evidence type="ECO:0000256" key="1">
    <source>
        <dbReference type="ARBA" id="ARBA00005254"/>
    </source>
</evidence>
<protein>
    <submittedName>
        <fullName evidence="6">Unannotated protein</fullName>
    </submittedName>
</protein>
<dbReference type="PANTHER" id="PTHR11941:SF169">
    <property type="entry name" value="(7AS)-7A-METHYL-1,5-DIOXO-2,3,5,6,7,7A-HEXAHYDRO-1H-INDENE-CARBOXYL-COA HYDROLASE"/>
    <property type="match status" value="1"/>
</dbReference>
<reference evidence="6" key="1">
    <citation type="submission" date="2020-05" db="EMBL/GenBank/DDBJ databases">
        <authorList>
            <person name="Chiriac C."/>
            <person name="Salcher M."/>
            <person name="Ghai R."/>
            <person name="Kavagutti S V."/>
        </authorList>
    </citation>
    <scope>NUCLEOTIDE SEQUENCE</scope>
</reference>
<dbReference type="CDD" id="cd06558">
    <property type="entry name" value="crotonase-like"/>
    <property type="match status" value="1"/>
</dbReference>